<sequence length="102" mass="12112">MNKRIQIHNTHSIHNKTVVHYVELACPLQLETCLRSMLYKYRYKNKKDYFSCSLNKIKKAFTKCVNSIKCVESNQTDGTYKFTYFEDKLNKIYDSINISTIN</sequence>
<accession>A0A6C0EG23</accession>
<dbReference type="AlphaFoldDB" id="A0A6C0EG23"/>
<organism evidence="1">
    <name type="scientific">viral metagenome</name>
    <dbReference type="NCBI Taxonomy" id="1070528"/>
    <lineage>
        <taxon>unclassified sequences</taxon>
        <taxon>metagenomes</taxon>
        <taxon>organismal metagenomes</taxon>
    </lineage>
</organism>
<evidence type="ECO:0000313" key="1">
    <source>
        <dbReference type="EMBL" id="QHT27219.1"/>
    </source>
</evidence>
<protein>
    <submittedName>
        <fullName evidence="1">Uncharacterized protein</fullName>
    </submittedName>
</protein>
<dbReference type="Pfam" id="PF13455">
    <property type="entry name" value="MUG113"/>
    <property type="match status" value="1"/>
</dbReference>
<dbReference type="EMBL" id="MN739816">
    <property type="protein sequence ID" value="QHT27219.1"/>
    <property type="molecule type" value="Genomic_DNA"/>
</dbReference>
<reference evidence="1" key="1">
    <citation type="journal article" date="2020" name="Nature">
        <title>Giant virus diversity and host interactions through global metagenomics.</title>
        <authorList>
            <person name="Schulz F."/>
            <person name="Roux S."/>
            <person name="Paez-Espino D."/>
            <person name="Jungbluth S."/>
            <person name="Walsh D.A."/>
            <person name="Denef V.J."/>
            <person name="McMahon K.D."/>
            <person name="Konstantinidis K.T."/>
            <person name="Eloe-Fadrosh E.A."/>
            <person name="Kyrpides N.C."/>
            <person name="Woyke T."/>
        </authorList>
    </citation>
    <scope>NUCLEOTIDE SEQUENCE</scope>
    <source>
        <strain evidence="1">GVMAG-M-3300023179-2</strain>
    </source>
</reference>
<name>A0A6C0EG23_9ZZZZ</name>
<proteinExistence type="predicted"/>